<dbReference type="Proteomes" id="UP000315403">
    <property type="component" value="Unassembled WGS sequence"/>
</dbReference>
<protein>
    <submittedName>
        <fullName evidence="2">Uncharacterized protein</fullName>
    </submittedName>
</protein>
<evidence type="ECO:0000313" key="3">
    <source>
        <dbReference type="Proteomes" id="UP000315403"/>
    </source>
</evidence>
<evidence type="ECO:0000313" key="2">
    <source>
        <dbReference type="EMBL" id="TQN51992.1"/>
    </source>
</evidence>
<evidence type="ECO:0000256" key="1">
    <source>
        <dbReference type="SAM" id="Phobius"/>
    </source>
</evidence>
<feature type="transmembrane region" description="Helical" evidence="1">
    <location>
        <begin position="6"/>
        <end position="26"/>
    </location>
</feature>
<keyword evidence="1" id="KW-0472">Membrane</keyword>
<organism evidence="2 3">
    <name type="scientific">Acidithiobacillus thiooxidans ATCC 19377</name>
    <dbReference type="NCBI Taxonomy" id="637390"/>
    <lineage>
        <taxon>Bacteria</taxon>
        <taxon>Pseudomonadati</taxon>
        <taxon>Pseudomonadota</taxon>
        <taxon>Acidithiobacillia</taxon>
        <taxon>Acidithiobacillales</taxon>
        <taxon>Acidithiobacillaceae</taxon>
        <taxon>Acidithiobacillus</taxon>
    </lineage>
</organism>
<sequence>MGIVFWQWMCTLLVALVGYPIAYIAIRSAIQEKRGRNVHSKEHSA</sequence>
<keyword evidence="1" id="KW-0812">Transmembrane</keyword>
<accession>A0A543Q6P8</accession>
<proteinExistence type="predicted"/>
<comment type="caution">
    <text evidence="2">The sequence shown here is derived from an EMBL/GenBank/DDBJ whole genome shotgun (WGS) entry which is preliminary data.</text>
</comment>
<name>A0A543Q6P8_ACITH</name>
<dbReference type="AlphaFoldDB" id="A0A543Q6P8"/>
<keyword evidence="1" id="KW-1133">Transmembrane helix</keyword>
<reference evidence="2 3" key="1">
    <citation type="submission" date="2019-03" db="EMBL/GenBank/DDBJ databases">
        <title>New insights into Acidothiobacillus thiooxidans sulfur metabolism through coupled gene expression, solution geochemistry, microscopy and spectroscopy analyses.</title>
        <authorList>
            <person name="Camacho D."/>
            <person name="Frazao R."/>
            <person name="Fouillen A."/>
            <person name="Nanci A."/>
            <person name="Lang B.F."/>
            <person name="Apte S.C."/>
            <person name="Baron C."/>
            <person name="Warren L.A."/>
        </authorList>
    </citation>
    <scope>NUCLEOTIDE SEQUENCE [LARGE SCALE GENOMIC DNA]</scope>
    <source>
        <strain evidence="2 3">ATCC 19377</strain>
    </source>
</reference>
<gene>
    <name evidence="2" type="ORF">DLNHIDIE_01873</name>
</gene>
<dbReference type="EMBL" id="SZUV01000001">
    <property type="protein sequence ID" value="TQN51992.1"/>
    <property type="molecule type" value="Genomic_DNA"/>
</dbReference>